<dbReference type="PANTHER" id="PTHR16943">
    <property type="entry name" value="2-METHYLCITRATE DEHYDRATASE-RELATED"/>
    <property type="match status" value="1"/>
</dbReference>
<evidence type="ECO:0000313" key="4">
    <source>
        <dbReference type="EMBL" id="GAF69443.1"/>
    </source>
</evidence>
<dbReference type="InterPro" id="IPR005656">
    <property type="entry name" value="MmgE_PrpD"/>
</dbReference>
<accession>X0RKY1</accession>
<gene>
    <name evidence="4" type="ORF">S01H1_12640</name>
</gene>
<dbReference type="PANTHER" id="PTHR16943:SF8">
    <property type="entry name" value="2-METHYLCITRATE DEHYDRATASE"/>
    <property type="match status" value="1"/>
</dbReference>
<dbReference type="GO" id="GO:0016829">
    <property type="term" value="F:lyase activity"/>
    <property type="evidence" value="ECO:0007669"/>
    <property type="project" value="InterPro"/>
</dbReference>
<dbReference type="Pfam" id="PF03972">
    <property type="entry name" value="MmgE_PrpD_N"/>
    <property type="match status" value="1"/>
</dbReference>
<sequence length="306" mass="33341">MPVAGVFGATAACGKLLELDEDKMVNALGIAFTQAAGTMQAVYDVGSDIRGMLNGVPGEVGVRAALMAQIGCTGVRNIFDGQAGLINVYFGGKCNRSVLIGNLGNKFPALNDGFKPWPACGFTHPFIDATLQLVQENDIHPDNVQEIIVSVGDITQNLCEPLDERRKPSTPMNAKFSIPFTVAAAVAHREVVLGDFLPNGIEDEAALELAQRVSYLVDPDYNWGAIMPPGKVEIRTLDGKNYSLRIDIPYGNPQKPLSWEDLIKKFRDCSSYSSKTIMLDNVDEVINMLIHLDEVEDVSSIIRMLR</sequence>
<reference evidence="4" key="1">
    <citation type="journal article" date="2014" name="Front. Microbiol.">
        <title>High frequency of phylogenetically diverse reductive dehalogenase-homologous genes in deep subseafloor sedimentary metagenomes.</title>
        <authorList>
            <person name="Kawai M."/>
            <person name="Futagami T."/>
            <person name="Toyoda A."/>
            <person name="Takaki Y."/>
            <person name="Nishi S."/>
            <person name="Hori S."/>
            <person name="Arai W."/>
            <person name="Tsubouchi T."/>
            <person name="Morono Y."/>
            <person name="Uchiyama I."/>
            <person name="Ito T."/>
            <person name="Fujiyama A."/>
            <person name="Inagaki F."/>
            <person name="Takami H."/>
        </authorList>
    </citation>
    <scope>NUCLEOTIDE SEQUENCE</scope>
    <source>
        <strain evidence="4">Expedition CK06-06</strain>
    </source>
</reference>
<dbReference type="AlphaFoldDB" id="X0RKY1"/>
<dbReference type="Gene3D" id="3.30.1330.120">
    <property type="entry name" value="2-methylcitrate dehydratase PrpD"/>
    <property type="match status" value="1"/>
</dbReference>
<dbReference type="InterPro" id="IPR045337">
    <property type="entry name" value="MmgE_PrpD_C"/>
</dbReference>
<dbReference type="SUPFAM" id="SSF103378">
    <property type="entry name" value="2-methylcitrate dehydratase PrpD"/>
    <property type="match status" value="1"/>
</dbReference>
<protein>
    <recommendedName>
        <fullName evidence="5">MmgE/PrpD family protein</fullName>
    </recommendedName>
</protein>
<dbReference type="Gene3D" id="1.10.4100.10">
    <property type="entry name" value="2-methylcitrate dehydratase PrpD"/>
    <property type="match status" value="1"/>
</dbReference>
<dbReference type="InterPro" id="IPR042188">
    <property type="entry name" value="MmgE/PrpD_sf_2"/>
</dbReference>
<evidence type="ECO:0000256" key="1">
    <source>
        <dbReference type="ARBA" id="ARBA00006174"/>
    </source>
</evidence>
<proteinExistence type="inferred from homology"/>
<dbReference type="InterPro" id="IPR045336">
    <property type="entry name" value="MmgE_PrpD_N"/>
</dbReference>
<dbReference type="InterPro" id="IPR042183">
    <property type="entry name" value="MmgE/PrpD_sf_1"/>
</dbReference>
<comment type="similarity">
    <text evidence="1">Belongs to the PrpD family.</text>
</comment>
<name>X0RKY1_9ZZZZ</name>
<dbReference type="EMBL" id="BARS01006498">
    <property type="protein sequence ID" value="GAF69443.1"/>
    <property type="molecule type" value="Genomic_DNA"/>
</dbReference>
<evidence type="ECO:0000259" key="3">
    <source>
        <dbReference type="Pfam" id="PF19305"/>
    </source>
</evidence>
<dbReference type="InterPro" id="IPR036148">
    <property type="entry name" value="MmgE/PrpD_sf"/>
</dbReference>
<comment type="caution">
    <text evidence="4">The sequence shown here is derived from an EMBL/GenBank/DDBJ whole genome shotgun (WGS) entry which is preliminary data.</text>
</comment>
<evidence type="ECO:0000259" key="2">
    <source>
        <dbReference type="Pfam" id="PF03972"/>
    </source>
</evidence>
<feature type="domain" description="MmgE/PrpD N-terminal" evidence="2">
    <location>
        <begin position="3"/>
        <end position="93"/>
    </location>
</feature>
<dbReference type="Pfam" id="PF19305">
    <property type="entry name" value="MmgE_PrpD_C"/>
    <property type="match status" value="1"/>
</dbReference>
<feature type="domain" description="MmgE/PrpD C-terminal" evidence="3">
    <location>
        <begin position="117"/>
        <end position="272"/>
    </location>
</feature>
<evidence type="ECO:0008006" key="5">
    <source>
        <dbReference type="Google" id="ProtNLM"/>
    </source>
</evidence>
<organism evidence="4">
    <name type="scientific">marine sediment metagenome</name>
    <dbReference type="NCBI Taxonomy" id="412755"/>
    <lineage>
        <taxon>unclassified sequences</taxon>
        <taxon>metagenomes</taxon>
        <taxon>ecological metagenomes</taxon>
    </lineage>
</organism>